<sequence>MGYILVAVGILIMLVASYNVYSLFVLKSKPVKLFNLPGISLDMSNLIGSEAPPSEVAKLKSEGKLTTELVGAEILNAPLNLVAHVFLVSFFLNLGFKVASLGVQFVRPIKVNLKEEKYDKGSQLDSATHT</sequence>
<dbReference type="Proteomes" id="UP000177169">
    <property type="component" value="Unassembled WGS sequence"/>
</dbReference>
<keyword evidence="1" id="KW-0472">Membrane</keyword>
<reference evidence="2 3" key="1">
    <citation type="journal article" date="2016" name="Nat. Commun.">
        <title>Thousands of microbial genomes shed light on interconnected biogeochemical processes in an aquifer system.</title>
        <authorList>
            <person name="Anantharaman K."/>
            <person name="Brown C.T."/>
            <person name="Hug L.A."/>
            <person name="Sharon I."/>
            <person name="Castelle C.J."/>
            <person name="Probst A.J."/>
            <person name="Thomas B.C."/>
            <person name="Singh A."/>
            <person name="Wilkins M.J."/>
            <person name="Karaoz U."/>
            <person name="Brodie E.L."/>
            <person name="Williams K.H."/>
            <person name="Hubbard S.S."/>
            <person name="Banfield J.F."/>
        </authorList>
    </citation>
    <scope>NUCLEOTIDE SEQUENCE [LARGE SCALE GENOMIC DNA]</scope>
</reference>
<protein>
    <submittedName>
        <fullName evidence="2">Uncharacterized protein</fullName>
    </submittedName>
</protein>
<organism evidence="2 3">
    <name type="scientific">Candidatus Woesebacteria bacterium RIFCSPHIGHO2_02_FULL_39_13</name>
    <dbReference type="NCBI Taxonomy" id="1802505"/>
    <lineage>
        <taxon>Bacteria</taxon>
        <taxon>Candidatus Woeseibacteriota</taxon>
    </lineage>
</organism>
<comment type="caution">
    <text evidence="2">The sequence shown here is derived from an EMBL/GenBank/DDBJ whole genome shotgun (WGS) entry which is preliminary data.</text>
</comment>
<dbReference type="STRING" id="1802505.A3D01_01650"/>
<keyword evidence="1" id="KW-1133">Transmembrane helix</keyword>
<gene>
    <name evidence="2" type="ORF">A3D01_01650</name>
</gene>
<evidence type="ECO:0000313" key="3">
    <source>
        <dbReference type="Proteomes" id="UP000177169"/>
    </source>
</evidence>
<proteinExistence type="predicted"/>
<dbReference type="EMBL" id="MGGR01000022">
    <property type="protein sequence ID" value="OGM33134.1"/>
    <property type="molecule type" value="Genomic_DNA"/>
</dbReference>
<name>A0A1F7Z0Z6_9BACT</name>
<evidence type="ECO:0000313" key="2">
    <source>
        <dbReference type="EMBL" id="OGM33134.1"/>
    </source>
</evidence>
<dbReference type="AlphaFoldDB" id="A0A1F7Z0Z6"/>
<evidence type="ECO:0000256" key="1">
    <source>
        <dbReference type="SAM" id="Phobius"/>
    </source>
</evidence>
<feature type="transmembrane region" description="Helical" evidence="1">
    <location>
        <begin position="6"/>
        <end position="26"/>
    </location>
</feature>
<keyword evidence="1" id="KW-0812">Transmembrane</keyword>
<accession>A0A1F7Z0Z6</accession>